<comment type="pathway">
    <text evidence="2 8">Carbohydrate metabolism; hexose metabolism.</text>
</comment>
<dbReference type="PIRSF" id="PIRSF005096">
    <property type="entry name" value="GALM"/>
    <property type="match status" value="1"/>
</dbReference>
<protein>
    <recommendedName>
        <fullName evidence="5 8">Aldose 1-epimerase</fullName>
        <ecNumber evidence="4 8">5.1.3.3</ecNumber>
    </recommendedName>
</protein>
<evidence type="ECO:0000256" key="3">
    <source>
        <dbReference type="ARBA" id="ARBA00006206"/>
    </source>
</evidence>
<dbReference type="InterPro" id="IPR015443">
    <property type="entry name" value="Aldose_1-epimerase"/>
</dbReference>
<dbReference type="RefSeq" id="WP_205132510.1">
    <property type="nucleotide sequence ID" value="NZ_JACSNT010000001.1"/>
</dbReference>
<dbReference type="PANTHER" id="PTHR10091">
    <property type="entry name" value="ALDOSE-1-EPIMERASE"/>
    <property type="match status" value="1"/>
</dbReference>
<comment type="caution">
    <text evidence="9">The sequence shown here is derived from an EMBL/GenBank/DDBJ whole genome shotgun (WGS) entry which is preliminary data.</text>
</comment>
<evidence type="ECO:0000256" key="6">
    <source>
        <dbReference type="ARBA" id="ARBA00023235"/>
    </source>
</evidence>
<dbReference type="EC" id="5.1.3.3" evidence="4 8"/>
<dbReference type="InterPro" id="IPR018052">
    <property type="entry name" value="Ald1_epimerase_CS"/>
</dbReference>
<name>A0ABS2G7Y3_9FIRM</name>
<dbReference type="InterPro" id="IPR014718">
    <property type="entry name" value="GH-type_carb-bd"/>
</dbReference>
<organism evidence="9 10">
    <name type="scientific">Anaerotignum lactatifermentans</name>
    <dbReference type="NCBI Taxonomy" id="160404"/>
    <lineage>
        <taxon>Bacteria</taxon>
        <taxon>Bacillati</taxon>
        <taxon>Bacillota</taxon>
        <taxon>Clostridia</taxon>
        <taxon>Lachnospirales</taxon>
        <taxon>Anaerotignaceae</taxon>
        <taxon>Anaerotignum</taxon>
    </lineage>
</organism>
<evidence type="ECO:0000313" key="9">
    <source>
        <dbReference type="EMBL" id="MBM6876574.1"/>
    </source>
</evidence>
<keyword evidence="10" id="KW-1185">Reference proteome</keyword>
<dbReference type="PROSITE" id="PS00545">
    <property type="entry name" value="ALDOSE_1_EPIMERASE"/>
    <property type="match status" value="1"/>
</dbReference>
<evidence type="ECO:0000256" key="2">
    <source>
        <dbReference type="ARBA" id="ARBA00005028"/>
    </source>
</evidence>
<evidence type="ECO:0000256" key="4">
    <source>
        <dbReference type="ARBA" id="ARBA00013185"/>
    </source>
</evidence>
<keyword evidence="7 8" id="KW-0119">Carbohydrate metabolism</keyword>
<evidence type="ECO:0000256" key="1">
    <source>
        <dbReference type="ARBA" id="ARBA00001614"/>
    </source>
</evidence>
<evidence type="ECO:0000256" key="8">
    <source>
        <dbReference type="PIRNR" id="PIRNR005096"/>
    </source>
</evidence>
<evidence type="ECO:0000313" key="10">
    <source>
        <dbReference type="Proteomes" id="UP000729290"/>
    </source>
</evidence>
<dbReference type="InterPro" id="IPR011013">
    <property type="entry name" value="Gal_mutarotase_sf_dom"/>
</dbReference>
<dbReference type="EMBL" id="JACSNV010000001">
    <property type="protein sequence ID" value="MBM6876574.1"/>
    <property type="molecule type" value="Genomic_DNA"/>
</dbReference>
<dbReference type="InterPro" id="IPR047215">
    <property type="entry name" value="Galactose_mutarotase-like"/>
</dbReference>
<accession>A0ABS2G7Y3</accession>
<reference evidence="9 10" key="1">
    <citation type="journal article" date="2021" name="Sci. Rep.">
        <title>The distribution of antibiotic resistance genes in chicken gut microbiota commensals.</title>
        <authorList>
            <person name="Juricova H."/>
            <person name="Matiasovicova J."/>
            <person name="Kubasova T."/>
            <person name="Cejkova D."/>
            <person name="Rychlik I."/>
        </authorList>
    </citation>
    <scope>NUCLEOTIDE SEQUENCE [LARGE SCALE GENOMIC DNA]</scope>
    <source>
        <strain evidence="9 10">An431b</strain>
    </source>
</reference>
<dbReference type="PANTHER" id="PTHR10091:SF0">
    <property type="entry name" value="GALACTOSE MUTAROTASE"/>
    <property type="match status" value="1"/>
</dbReference>
<dbReference type="SUPFAM" id="SSF74650">
    <property type="entry name" value="Galactose mutarotase-like"/>
    <property type="match status" value="1"/>
</dbReference>
<dbReference type="CDD" id="cd09019">
    <property type="entry name" value="galactose_mutarotase_like"/>
    <property type="match status" value="1"/>
</dbReference>
<dbReference type="Pfam" id="PF01263">
    <property type="entry name" value="Aldose_epim"/>
    <property type="match status" value="1"/>
</dbReference>
<dbReference type="InterPro" id="IPR008183">
    <property type="entry name" value="Aldose_1/G6P_1-epimerase"/>
</dbReference>
<gene>
    <name evidence="9" type="ORF">H9X83_00155</name>
</gene>
<keyword evidence="6 8" id="KW-0413">Isomerase</keyword>
<comment type="catalytic activity">
    <reaction evidence="1 8">
        <text>alpha-D-glucose = beta-D-glucose</text>
        <dbReference type="Rhea" id="RHEA:10264"/>
        <dbReference type="ChEBI" id="CHEBI:15903"/>
        <dbReference type="ChEBI" id="CHEBI:17925"/>
        <dbReference type="EC" id="5.1.3.3"/>
    </reaction>
</comment>
<evidence type="ECO:0000256" key="7">
    <source>
        <dbReference type="ARBA" id="ARBA00023277"/>
    </source>
</evidence>
<dbReference type="Proteomes" id="UP000729290">
    <property type="component" value="Unassembled WGS sequence"/>
</dbReference>
<comment type="similarity">
    <text evidence="3 8">Belongs to the aldose epimerase family.</text>
</comment>
<evidence type="ECO:0000256" key="5">
    <source>
        <dbReference type="ARBA" id="ARBA00014165"/>
    </source>
</evidence>
<dbReference type="Gene3D" id="2.70.98.10">
    <property type="match status" value="1"/>
</dbReference>
<dbReference type="NCBIfam" id="NF008277">
    <property type="entry name" value="PRK11055.1"/>
    <property type="match status" value="1"/>
</dbReference>
<proteinExistence type="inferred from homology"/>
<sequence length="344" mass="38224">MDITKHLFGQTKTGEAVFAFELTNRNDMKVTVLTYGAAVQSICYAGKDVVLGFENMAGYEAQDKFMGAIAGRFANRIGSGVFRLNGTAYTLYCNDGENHLHGGKEGFDKKNWTADMEEDALCLRYTSPNGEEGYPGTLCTEVRYILDDEDRLTIDYRAVSDDDTIVNLTNHSYFNLKGHDAGTLEGHQVMIPASFYTENDSACLPTGVIASVEGTPMDFRTPHEILERIDEDFIQLKNGHGYDHNWIPDGFDGETVRKCAEAYCPETGICMEVFSDQPGIQFYSGNFLDGEVKGKDGAAYPYRSGFCFETQGFPNAAAFGHFPSPVLRQGDLYHRQTIFAFSKK</sequence>